<evidence type="ECO:0000313" key="2">
    <source>
        <dbReference type="EMBL" id="KAH7314876.1"/>
    </source>
</evidence>
<dbReference type="Proteomes" id="UP000825935">
    <property type="component" value="Chromosome 21"/>
</dbReference>
<feature type="compositionally biased region" description="Basic and acidic residues" evidence="1">
    <location>
        <begin position="108"/>
        <end position="120"/>
    </location>
</feature>
<evidence type="ECO:0000313" key="3">
    <source>
        <dbReference type="Proteomes" id="UP000825935"/>
    </source>
</evidence>
<gene>
    <name evidence="2" type="ORF">KP509_21G025200</name>
</gene>
<dbReference type="AlphaFoldDB" id="A0A8T2SA94"/>
<feature type="region of interest" description="Disordered" evidence="1">
    <location>
        <begin position="95"/>
        <end position="120"/>
    </location>
</feature>
<sequence>MAHESHHLPSGSKLLQLTFFNCIALSRAAPKYGQHSIGTPCAIASMIEFHPQCVMNPPMDGCASTSTCETHSTISPLPSHLDKMALSSDVDMVAPSMRSGRQTHRKRCCSDSKDPRISFT</sequence>
<name>A0A8T2SA94_CERRI</name>
<keyword evidence="3" id="KW-1185">Reference proteome</keyword>
<reference evidence="2" key="1">
    <citation type="submission" date="2021-08" db="EMBL/GenBank/DDBJ databases">
        <title>WGS assembly of Ceratopteris richardii.</title>
        <authorList>
            <person name="Marchant D.B."/>
            <person name="Chen G."/>
            <person name="Jenkins J."/>
            <person name="Shu S."/>
            <person name="Leebens-Mack J."/>
            <person name="Grimwood J."/>
            <person name="Schmutz J."/>
            <person name="Soltis P."/>
            <person name="Soltis D."/>
            <person name="Chen Z.-H."/>
        </authorList>
    </citation>
    <scope>NUCLEOTIDE SEQUENCE</scope>
    <source>
        <strain evidence="2">Whitten #5841</strain>
        <tissue evidence="2">Leaf</tissue>
    </source>
</reference>
<dbReference type="OrthoDB" id="1751704at2759"/>
<organism evidence="2 3">
    <name type="scientific">Ceratopteris richardii</name>
    <name type="common">Triangle waterfern</name>
    <dbReference type="NCBI Taxonomy" id="49495"/>
    <lineage>
        <taxon>Eukaryota</taxon>
        <taxon>Viridiplantae</taxon>
        <taxon>Streptophyta</taxon>
        <taxon>Embryophyta</taxon>
        <taxon>Tracheophyta</taxon>
        <taxon>Polypodiopsida</taxon>
        <taxon>Polypodiidae</taxon>
        <taxon>Polypodiales</taxon>
        <taxon>Pteridineae</taxon>
        <taxon>Pteridaceae</taxon>
        <taxon>Parkerioideae</taxon>
        <taxon>Ceratopteris</taxon>
    </lineage>
</organism>
<dbReference type="EMBL" id="CM035426">
    <property type="protein sequence ID" value="KAH7314876.1"/>
    <property type="molecule type" value="Genomic_DNA"/>
</dbReference>
<proteinExistence type="predicted"/>
<comment type="caution">
    <text evidence="2">The sequence shown here is derived from an EMBL/GenBank/DDBJ whole genome shotgun (WGS) entry which is preliminary data.</text>
</comment>
<accession>A0A8T2SA94</accession>
<protein>
    <submittedName>
        <fullName evidence="2">Uncharacterized protein</fullName>
    </submittedName>
</protein>
<evidence type="ECO:0000256" key="1">
    <source>
        <dbReference type="SAM" id="MobiDB-lite"/>
    </source>
</evidence>